<feature type="compositionally biased region" description="Low complexity" evidence="5">
    <location>
        <begin position="58"/>
        <end position="72"/>
    </location>
</feature>
<name>A0A8K0DTG6_9ROSA</name>
<feature type="region of interest" description="Disordered" evidence="5">
    <location>
        <begin position="1"/>
        <end position="72"/>
    </location>
</feature>
<accession>A0A8K0DTG6</accession>
<gene>
    <name evidence="6" type="ORF">FNV43_RR23508</name>
</gene>
<evidence type="ECO:0000256" key="4">
    <source>
        <dbReference type="ARBA" id="ARBA00025740"/>
    </source>
</evidence>
<comment type="similarity">
    <text evidence="4">Belongs to the WD repeat PROPPIN family.</text>
</comment>
<evidence type="ECO:0000256" key="2">
    <source>
        <dbReference type="ARBA" id="ARBA00022574"/>
    </source>
</evidence>
<organism evidence="6 7">
    <name type="scientific">Rhamnella rubrinervis</name>
    <dbReference type="NCBI Taxonomy" id="2594499"/>
    <lineage>
        <taxon>Eukaryota</taxon>
        <taxon>Viridiplantae</taxon>
        <taxon>Streptophyta</taxon>
        <taxon>Embryophyta</taxon>
        <taxon>Tracheophyta</taxon>
        <taxon>Spermatophyta</taxon>
        <taxon>Magnoliopsida</taxon>
        <taxon>eudicotyledons</taxon>
        <taxon>Gunneridae</taxon>
        <taxon>Pentapetalae</taxon>
        <taxon>rosids</taxon>
        <taxon>fabids</taxon>
        <taxon>Rosales</taxon>
        <taxon>Rhamnaceae</taxon>
        <taxon>rhamnoid group</taxon>
        <taxon>Rhamneae</taxon>
        <taxon>Rhamnella</taxon>
    </lineage>
</organism>
<dbReference type="PANTHER" id="PTHR11227">
    <property type="entry name" value="WD-REPEAT PROTEIN INTERACTING WITH PHOSPHOINOSIDES WIPI -RELATED"/>
    <property type="match status" value="1"/>
</dbReference>
<keyword evidence="2" id="KW-0853">WD repeat</keyword>
<dbReference type="AlphaFoldDB" id="A0A8K0DTG6"/>
<dbReference type="InterPro" id="IPR048720">
    <property type="entry name" value="PROPPIN"/>
</dbReference>
<comment type="caution">
    <text evidence="6">The sequence shown here is derived from an EMBL/GenBank/DDBJ whole genome shotgun (WGS) entry which is preliminary data.</text>
</comment>
<evidence type="ECO:0000313" key="7">
    <source>
        <dbReference type="Proteomes" id="UP000796880"/>
    </source>
</evidence>
<dbReference type="Proteomes" id="UP000796880">
    <property type="component" value="Unassembled WGS sequence"/>
</dbReference>
<dbReference type="InterPro" id="IPR015943">
    <property type="entry name" value="WD40/YVTN_repeat-like_dom_sf"/>
</dbReference>
<dbReference type="Pfam" id="PF21032">
    <property type="entry name" value="PROPPIN"/>
    <property type="match status" value="1"/>
</dbReference>
<evidence type="ECO:0008006" key="8">
    <source>
        <dbReference type="Google" id="ProtNLM"/>
    </source>
</evidence>
<evidence type="ECO:0000313" key="6">
    <source>
        <dbReference type="EMBL" id="KAF3436416.1"/>
    </source>
</evidence>
<protein>
    <recommendedName>
        <fullName evidence="8">Autophagy-related protein 18a</fullName>
    </recommendedName>
</protein>
<dbReference type="FunFam" id="2.130.10.10:FF:001083">
    <property type="entry name" value="Autophagy-related protein 18a isoform A"/>
    <property type="match status" value="1"/>
</dbReference>
<proteinExistence type="inferred from homology"/>
<keyword evidence="7" id="KW-1185">Reference proteome</keyword>
<dbReference type="InterPro" id="IPR036322">
    <property type="entry name" value="WD40_repeat_dom_sf"/>
</dbReference>
<reference evidence="6" key="1">
    <citation type="submission" date="2020-03" db="EMBL/GenBank/DDBJ databases">
        <title>A high-quality chromosome-level genome assembly of a woody plant with both climbing and erect habits, Rhamnella rubrinervis.</title>
        <authorList>
            <person name="Lu Z."/>
            <person name="Yang Y."/>
            <person name="Zhu X."/>
            <person name="Sun Y."/>
        </authorList>
    </citation>
    <scope>NUCLEOTIDE SEQUENCE</scope>
    <source>
        <strain evidence="6">BYM</strain>
        <tissue evidence="6">Leaf</tissue>
    </source>
</reference>
<evidence type="ECO:0000256" key="5">
    <source>
        <dbReference type="SAM" id="MobiDB-lite"/>
    </source>
</evidence>
<evidence type="ECO:0000256" key="3">
    <source>
        <dbReference type="ARBA" id="ARBA00022737"/>
    </source>
</evidence>
<dbReference type="OrthoDB" id="1667587at2759"/>
<dbReference type="SMART" id="SM00320">
    <property type="entry name" value="WD40"/>
    <property type="match status" value="3"/>
</dbReference>
<comment type="subcellular location">
    <subcellularLocation>
        <location evidence="1">Preautophagosomal structure membrane</location>
        <topology evidence="1">Peripheral membrane protein</topology>
    </subcellularLocation>
</comment>
<evidence type="ECO:0000256" key="1">
    <source>
        <dbReference type="ARBA" id="ARBA00004623"/>
    </source>
</evidence>
<dbReference type="Gene3D" id="2.130.10.10">
    <property type="entry name" value="YVTN repeat-like/Quinoprotein amine dehydrogenase"/>
    <property type="match status" value="1"/>
</dbReference>
<keyword evidence="3" id="KW-0677">Repeat</keyword>
<dbReference type="EMBL" id="VOIH02000010">
    <property type="protein sequence ID" value="KAF3436416.1"/>
    <property type="molecule type" value="Genomic_DNA"/>
</dbReference>
<dbReference type="GO" id="GO:0034045">
    <property type="term" value="C:phagophore assembly site membrane"/>
    <property type="evidence" value="ECO:0007669"/>
    <property type="project" value="UniProtKB-SubCell"/>
</dbReference>
<sequence>MATLSAFSSPTSWPSPNPNPITDSGFHSHSDPSHTVNSESSLPHDHDQPNEANIHAYPLHTSPQSPSPSSQLPVSLLHLTFNQDQVCFVAGTDYGLRVYNCDPFCERFRRDFDRRGGIGVAEMLFKCNLFAVVGGGPDPQYPSNKVMIWDDHQSRFIGELTMRSVVRALRLRGDRIVVVLEHKVWVYNFADLKVLQEIETIANPKGLCAVSYSAGSMVLVCPGLHKGHVRVEYYASNRTKFIEAHASTIACLALTSDGQLLATASTKGTLVRVFNTVDGTLLREVRRGADRAVIYSLAFSSAAEWLAVSSDKGTVHVFSLKANSGSSGNDKSRSSLGGNLATTSSNSSLSFFRGVLPKYFNSEWSVAQFHLLETSQYIVAFGHQKNTVIILGMDGSFYRCQFDPVNGGEMIQLEYHNFLKLEQAS</sequence>
<dbReference type="SUPFAM" id="SSF50978">
    <property type="entry name" value="WD40 repeat-like"/>
    <property type="match status" value="1"/>
</dbReference>
<dbReference type="InterPro" id="IPR001680">
    <property type="entry name" value="WD40_rpt"/>
</dbReference>